<evidence type="ECO:0000313" key="1">
    <source>
        <dbReference type="EMBL" id="KAF2475208.1"/>
    </source>
</evidence>
<keyword evidence="2" id="KW-1185">Reference proteome</keyword>
<comment type="caution">
    <text evidence="1">The sequence shown here is derived from an EMBL/GenBank/DDBJ whole genome shotgun (WGS) entry which is preliminary data.</text>
</comment>
<evidence type="ECO:0000313" key="2">
    <source>
        <dbReference type="Proteomes" id="UP000799755"/>
    </source>
</evidence>
<accession>A0ACB6R8W9</accession>
<organism evidence="1 2">
    <name type="scientific">Lindgomyces ingoldianus</name>
    <dbReference type="NCBI Taxonomy" id="673940"/>
    <lineage>
        <taxon>Eukaryota</taxon>
        <taxon>Fungi</taxon>
        <taxon>Dikarya</taxon>
        <taxon>Ascomycota</taxon>
        <taxon>Pezizomycotina</taxon>
        <taxon>Dothideomycetes</taxon>
        <taxon>Pleosporomycetidae</taxon>
        <taxon>Pleosporales</taxon>
        <taxon>Lindgomycetaceae</taxon>
        <taxon>Lindgomyces</taxon>
    </lineage>
</organism>
<protein>
    <submittedName>
        <fullName evidence="1">Uncharacterized protein</fullName>
    </submittedName>
</protein>
<dbReference type="EMBL" id="MU003496">
    <property type="protein sequence ID" value="KAF2475208.1"/>
    <property type="molecule type" value="Genomic_DNA"/>
</dbReference>
<reference evidence="1" key="1">
    <citation type="journal article" date="2020" name="Stud. Mycol.">
        <title>101 Dothideomycetes genomes: a test case for predicting lifestyles and emergence of pathogens.</title>
        <authorList>
            <person name="Haridas S."/>
            <person name="Albert R."/>
            <person name="Binder M."/>
            <person name="Bloem J."/>
            <person name="Labutti K."/>
            <person name="Salamov A."/>
            <person name="Andreopoulos B."/>
            <person name="Baker S."/>
            <person name="Barry K."/>
            <person name="Bills G."/>
            <person name="Bluhm B."/>
            <person name="Cannon C."/>
            <person name="Castanera R."/>
            <person name="Culley D."/>
            <person name="Daum C."/>
            <person name="Ezra D."/>
            <person name="Gonzalez J."/>
            <person name="Henrissat B."/>
            <person name="Kuo A."/>
            <person name="Liang C."/>
            <person name="Lipzen A."/>
            <person name="Lutzoni F."/>
            <person name="Magnuson J."/>
            <person name="Mondo S."/>
            <person name="Nolan M."/>
            <person name="Ohm R."/>
            <person name="Pangilinan J."/>
            <person name="Park H.-J."/>
            <person name="Ramirez L."/>
            <person name="Alfaro M."/>
            <person name="Sun H."/>
            <person name="Tritt A."/>
            <person name="Yoshinaga Y."/>
            <person name="Zwiers L.-H."/>
            <person name="Turgeon B."/>
            <person name="Goodwin S."/>
            <person name="Spatafora J."/>
            <person name="Crous P."/>
            <person name="Grigoriev I."/>
        </authorList>
    </citation>
    <scope>NUCLEOTIDE SEQUENCE</scope>
    <source>
        <strain evidence="1">ATCC 200398</strain>
    </source>
</reference>
<dbReference type="Proteomes" id="UP000799755">
    <property type="component" value="Unassembled WGS sequence"/>
</dbReference>
<gene>
    <name evidence="1" type="ORF">BDR25DRAFT_382062</name>
</gene>
<name>A0ACB6R8W9_9PLEO</name>
<sequence length="119" mass="13437">MPTCYATAKLSILWLLNNSISLKSFRKVVRALTIIVLCWWVSTILLDTFICFPINSRWNPNVKGTCNNKVVQVEYFATPIPWIITDFAILIVPLPVLWSMKLSRARQIGLVALFGVGIA</sequence>
<proteinExistence type="predicted"/>